<keyword evidence="1" id="KW-0812">Transmembrane</keyword>
<proteinExistence type="predicted"/>
<evidence type="ECO:0000256" key="1">
    <source>
        <dbReference type="SAM" id="Phobius"/>
    </source>
</evidence>
<keyword evidence="1" id="KW-1133">Transmembrane helix</keyword>
<dbReference type="EMBL" id="LGIA01000208">
    <property type="protein sequence ID" value="KOH42879.1"/>
    <property type="molecule type" value="Genomic_DNA"/>
</dbReference>
<organism evidence="2 3">
    <name type="scientific">Sunxiuqinia dokdonensis</name>
    <dbReference type="NCBI Taxonomy" id="1409788"/>
    <lineage>
        <taxon>Bacteria</taxon>
        <taxon>Pseudomonadati</taxon>
        <taxon>Bacteroidota</taxon>
        <taxon>Bacteroidia</taxon>
        <taxon>Marinilabiliales</taxon>
        <taxon>Prolixibacteraceae</taxon>
        <taxon>Sunxiuqinia</taxon>
    </lineage>
</organism>
<dbReference type="STRING" id="1409788.NC99_43220"/>
<gene>
    <name evidence="2" type="ORF">NC99_43220</name>
</gene>
<sequence>MFGFQFQEWYQQHQTEEYATKNHEKNTRFNLSVFFVHWYASAESVCCVFSFLSSFTKRLVRGKVVE</sequence>
<reference evidence="3" key="1">
    <citation type="submission" date="2015-07" db="EMBL/GenBank/DDBJ databases">
        <title>Genome sequencing of Sunxiuqinia dokdonensis strain SK.</title>
        <authorList>
            <person name="Ahn S."/>
            <person name="Kim B.-C."/>
        </authorList>
    </citation>
    <scope>NUCLEOTIDE SEQUENCE [LARGE SCALE GENOMIC DNA]</scope>
    <source>
        <strain evidence="3">SK</strain>
    </source>
</reference>
<accession>A0A0L8V390</accession>
<protein>
    <submittedName>
        <fullName evidence="2">Uncharacterized protein</fullName>
    </submittedName>
</protein>
<name>A0A0L8V390_9BACT</name>
<keyword evidence="3" id="KW-1185">Reference proteome</keyword>
<comment type="caution">
    <text evidence="2">The sequence shown here is derived from an EMBL/GenBank/DDBJ whole genome shotgun (WGS) entry which is preliminary data.</text>
</comment>
<keyword evidence="1" id="KW-0472">Membrane</keyword>
<evidence type="ECO:0000313" key="3">
    <source>
        <dbReference type="Proteomes" id="UP000036958"/>
    </source>
</evidence>
<evidence type="ECO:0000313" key="2">
    <source>
        <dbReference type="EMBL" id="KOH42879.1"/>
    </source>
</evidence>
<dbReference type="AlphaFoldDB" id="A0A0L8V390"/>
<dbReference type="Proteomes" id="UP000036958">
    <property type="component" value="Unassembled WGS sequence"/>
</dbReference>
<feature type="transmembrane region" description="Helical" evidence="1">
    <location>
        <begin position="31"/>
        <end position="52"/>
    </location>
</feature>